<gene>
    <name evidence="21" type="ORF">CA3LBN_001524</name>
</gene>
<evidence type="ECO:0000256" key="11">
    <source>
        <dbReference type="ARBA" id="ARBA00022982"/>
    </source>
</evidence>
<evidence type="ECO:0000313" key="21">
    <source>
        <dbReference type="EMBL" id="QWU87259.1"/>
    </source>
</evidence>
<dbReference type="Pfam" id="PF08022">
    <property type="entry name" value="FAD_binding_8"/>
    <property type="match status" value="1"/>
</dbReference>
<dbReference type="SFLD" id="SFLDS00052">
    <property type="entry name" value="Ferric_Reductase_Domain"/>
    <property type="match status" value="1"/>
</dbReference>
<dbReference type="SFLD" id="SFLDG01168">
    <property type="entry name" value="Ferric_reductase_subgroup_(FRE"/>
    <property type="match status" value="1"/>
</dbReference>
<dbReference type="InterPro" id="IPR013121">
    <property type="entry name" value="Fe_red_NAD-bd_6"/>
</dbReference>
<keyword evidence="12 18" id="KW-1133">Transmembrane helix</keyword>
<feature type="transmembrane region" description="Helical" evidence="18">
    <location>
        <begin position="346"/>
        <end position="368"/>
    </location>
</feature>
<evidence type="ECO:0000259" key="20">
    <source>
        <dbReference type="PROSITE" id="PS51384"/>
    </source>
</evidence>
<comment type="similarity">
    <text evidence="2">Belongs to the ferric reductase (FRE) family.</text>
</comment>
<comment type="subcellular location">
    <subcellularLocation>
        <location evidence="1">Membrane</location>
        <topology evidence="1">Multi-pass membrane protein</topology>
    </subcellularLocation>
</comment>
<evidence type="ECO:0000256" key="16">
    <source>
        <dbReference type="ARBA" id="ARBA00023180"/>
    </source>
</evidence>
<dbReference type="PANTHER" id="PTHR32361">
    <property type="entry name" value="FERRIC/CUPRIC REDUCTASE TRANSMEMBRANE COMPONENT"/>
    <property type="match status" value="1"/>
</dbReference>
<dbReference type="SMART" id="SM00386">
    <property type="entry name" value="HAT"/>
    <property type="match status" value="11"/>
</dbReference>
<evidence type="ECO:0000256" key="13">
    <source>
        <dbReference type="ARBA" id="ARBA00023002"/>
    </source>
</evidence>
<protein>
    <recommendedName>
        <fullName evidence="20">FAD-binding FR-type domain-containing protein</fullName>
    </recommendedName>
</protein>
<accession>A0ABX8I213</accession>
<comment type="similarity">
    <text evidence="3">Belongs to the crooked-neck family.</text>
</comment>
<dbReference type="CDD" id="cd06186">
    <property type="entry name" value="NOX_Duox_like_FAD_NADP"/>
    <property type="match status" value="1"/>
</dbReference>
<keyword evidence="15 18" id="KW-0472">Membrane</keyword>
<keyword evidence="16" id="KW-0325">Glycoprotein</keyword>
<feature type="signal peptide" evidence="19">
    <location>
        <begin position="1"/>
        <end position="20"/>
    </location>
</feature>
<evidence type="ECO:0000256" key="4">
    <source>
        <dbReference type="ARBA" id="ARBA00022448"/>
    </source>
</evidence>
<keyword evidence="19" id="KW-0732">Signal</keyword>
<keyword evidence="8" id="KW-0747">Spliceosome</keyword>
<keyword evidence="10" id="KW-0274">FAD</keyword>
<dbReference type="SUPFAM" id="SSF52343">
    <property type="entry name" value="Ferredoxin reductase-like, C-terminal NADP-linked domain"/>
    <property type="match status" value="1"/>
</dbReference>
<dbReference type="InterPro" id="IPR039261">
    <property type="entry name" value="FNR_nucleotide-bd"/>
</dbReference>
<keyword evidence="14" id="KW-0406">Ion transport</keyword>
<evidence type="ECO:0000256" key="6">
    <source>
        <dbReference type="ARBA" id="ARBA00022664"/>
    </source>
</evidence>
<dbReference type="InterPro" id="IPR051410">
    <property type="entry name" value="Ferric/Cupric_Reductase"/>
</dbReference>
<keyword evidence="22" id="KW-1185">Reference proteome</keyword>
<feature type="domain" description="FAD-binding FR-type" evidence="20">
    <location>
        <begin position="409"/>
        <end position="525"/>
    </location>
</feature>
<feature type="transmembrane region" description="Helical" evidence="18">
    <location>
        <begin position="375"/>
        <end position="393"/>
    </location>
</feature>
<dbReference type="Gene3D" id="3.40.50.80">
    <property type="entry name" value="Nucleotide-binding domain of ferredoxin-NADP reductase (FNR) module"/>
    <property type="match status" value="1"/>
</dbReference>
<keyword evidence="5" id="KW-0285">Flavoprotein</keyword>
<evidence type="ECO:0000256" key="14">
    <source>
        <dbReference type="ARBA" id="ARBA00023065"/>
    </source>
</evidence>
<feature type="chain" id="PRO_5046523714" description="FAD-binding FR-type domain-containing protein" evidence="19">
    <location>
        <begin position="21"/>
        <end position="1401"/>
    </location>
</feature>
<keyword evidence="9" id="KW-0677">Repeat</keyword>
<evidence type="ECO:0000256" key="8">
    <source>
        <dbReference type="ARBA" id="ARBA00022728"/>
    </source>
</evidence>
<dbReference type="Pfam" id="PF08030">
    <property type="entry name" value="NAD_binding_6"/>
    <property type="match status" value="1"/>
</dbReference>
<evidence type="ECO:0000256" key="5">
    <source>
        <dbReference type="ARBA" id="ARBA00022630"/>
    </source>
</evidence>
<dbReference type="Pfam" id="PF01794">
    <property type="entry name" value="Ferric_reduct"/>
    <property type="match status" value="1"/>
</dbReference>
<keyword evidence="13" id="KW-0560">Oxidoreductase</keyword>
<evidence type="ECO:0000256" key="15">
    <source>
        <dbReference type="ARBA" id="ARBA00023136"/>
    </source>
</evidence>
<dbReference type="PROSITE" id="PS51384">
    <property type="entry name" value="FAD_FR"/>
    <property type="match status" value="1"/>
</dbReference>
<keyword evidence="11" id="KW-0249">Electron transport</keyword>
<dbReference type="Gene3D" id="1.25.40.10">
    <property type="entry name" value="Tetratricopeptide repeat domain"/>
    <property type="match status" value="3"/>
</dbReference>
<dbReference type="PANTHER" id="PTHR32361:SF9">
    <property type="entry name" value="FERRIC REDUCTASE TRANSMEMBRANE COMPONENT 3-RELATED"/>
    <property type="match status" value="1"/>
</dbReference>
<dbReference type="InterPro" id="IPR013130">
    <property type="entry name" value="Fe3_Rdtase_TM_dom"/>
</dbReference>
<name>A0ABX8I213_9ASCO</name>
<evidence type="ECO:0000256" key="3">
    <source>
        <dbReference type="ARBA" id="ARBA00008644"/>
    </source>
</evidence>
<keyword evidence="6" id="KW-0507">mRNA processing</keyword>
<proteinExistence type="inferred from homology"/>
<dbReference type="InterPro" id="IPR003107">
    <property type="entry name" value="HAT"/>
</dbReference>
<reference evidence="21 22" key="1">
    <citation type="submission" date="2021-06" db="EMBL/GenBank/DDBJ databases">
        <title>Candida outbreak in Lebanon.</title>
        <authorList>
            <person name="Finianos M."/>
        </authorList>
    </citation>
    <scope>NUCLEOTIDE SEQUENCE [LARGE SCALE GENOMIC DNA]</scope>
    <source>
        <strain evidence="21">CA3LBN</strain>
    </source>
</reference>
<evidence type="ECO:0000313" key="22">
    <source>
        <dbReference type="Proteomes" id="UP000825434"/>
    </source>
</evidence>
<evidence type="ECO:0000256" key="7">
    <source>
        <dbReference type="ARBA" id="ARBA00022692"/>
    </source>
</evidence>
<feature type="transmembrane region" description="Helical" evidence="18">
    <location>
        <begin position="273"/>
        <end position="294"/>
    </location>
</feature>
<feature type="transmembrane region" description="Helical" evidence="18">
    <location>
        <begin position="161"/>
        <end position="181"/>
    </location>
</feature>
<evidence type="ECO:0000256" key="18">
    <source>
        <dbReference type="SAM" id="Phobius"/>
    </source>
</evidence>
<dbReference type="Pfam" id="PF23233">
    <property type="entry name" value="HAT_Syf1_CNRKL1_N"/>
    <property type="match status" value="1"/>
</dbReference>
<evidence type="ECO:0000256" key="19">
    <source>
        <dbReference type="SAM" id="SignalP"/>
    </source>
</evidence>
<dbReference type="InterPro" id="IPR055433">
    <property type="entry name" value="HAT_Syf1-like_N"/>
</dbReference>
<keyword evidence="17" id="KW-0508">mRNA splicing</keyword>
<dbReference type="InterPro" id="IPR017927">
    <property type="entry name" value="FAD-bd_FR_type"/>
</dbReference>
<evidence type="ECO:0000256" key="9">
    <source>
        <dbReference type="ARBA" id="ARBA00022737"/>
    </source>
</evidence>
<evidence type="ECO:0000256" key="12">
    <source>
        <dbReference type="ARBA" id="ARBA00022989"/>
    </source>
</evidence>
<keyword evidence="4" id="KW-0813">Transport</keyword>
<dbReference type="InterPro" id="IPR011990">
    <property type="entry name" value="TPR-like_helical_dom_sf"/>
</dbReference>
<dbReference type="SUPFAM" id="SSF48452">
    <property type="entry name" value="TPR-like"/>
    <property type="match status" value="2"/>
</dbReference>
<dbReference type="Proteomes" id="UP000825434">
    <property type="component" value="Chromosome 2"/>
</dbReference>
<evidence type="ECO:0000256" key="17">
    <source>
        <dbReference type="ARBA" id="ARBA00023187"/>
    </source>
</evidence>
<evidence type="ECO:0000256" key="10">
    <source>
        <dbReference type="ARBA" id="ARBA00022827"/>
    </source>
</evidence>
<feature type="transmembrane region" description="Helical" evidence="18">
    <location>
        <begin position="233"/>
        <end position="253"/>
    </location>
</feature>
<evidence type="ECO:0000256" key="1">
    <source>
        <dbReference type="ARBA" id="ARBA00004141"/>
    </source>
</evidence>
<feature type="transmembrane region" description="Helical" evidence="18">
    <location>
        <begin position="315"/>
        <end position="334"/>
    </location>
</feature>
<sequence>MALLLTCLTALFVTMTPEKALQSAPFHRYSTTEIAYTSCSTHVRSINFCDLDEMYTPENDFCICTNINALATISHCYFTAYPEFADSFVEKCNTQMRVNLTREQFDEAHLLYEREAQGESVGDSKAPQNINHPVKLEDRVIFKFKESYDQFLGNYNRSITFGFYLVGFWAVFFVIIGLANWSKIWFPRLSQKANSPAINWIRKKITLPATFSRYKTNEKRFLKVLDFLSPTRLETITLVAFTVLTTYLFFAEIKYVENDPIFKRKDRALGRYYAVRSGILASYLFPFSILFAGRNNILQWLTRWEYAAFVTLHRWISRIMMVLLIIHAVAYSYVIREKPNFKIEPYLIWGAAAYTCGIGILVQGLLVLRRRWYETFLLLHIVLAFVFALGAWFHVDDLYFLWYYYFSAWLWATDRIIRIQRLAYFGFPIAEVKLYEDETLKVSVPLPKNFNVEGGGHCFVHFLRPSCFWQSHPFTYTLVGDNIIFYVKVKTGVTRDLATWLEEHPGRSAKIRVAVEGSYGEATPAYKHDTSVFLAGGNGIPGILAEAVEVIEKHPEFSKRRVKLIWVVREYQSILWFFEELASLKQFPIETEIYVTRPSATLTNPDDKSPLLENTYAHYSMTNHIKDPIGKLKEDLGHIRFHEGRPDVEKIVQENVDSSQGSCCFVTCGHPIMVDDLRHEVVQAIDSSKVRVDYYEQLQPAGKAAEVQVSSADILSEAHQLKSTPFKASKQNIQDIEELHSFQQAKRREYEQHLNKNRLNYGQWIRYAKWEVDHNHDFKRARSIMERALQVNVQHIPFWVRYVEMELLHRNVNHARNLLDRAVTTLPYTDKLWYMYVQTEEALGNYSSVRSLFERWVSWKPARSVWQSYIGFERRYDEYENARALFPRYLAEYREGEAWLEWAEFERLQVPLNEHSAARIRGVFESALDSMAEDGSIYTDESVDQLVSRWAAWEASQGEVERGKQIISMVSEFLPSTEGEQRMSKLLFEFQSKFSDRSSADRSATLKRKAQRESELFRNPKDYSAWWDYIKLEGNSSVETLRGLFERSISTHPEEHYKSLQWRRYVFLWIKFALWEEFSNSDNERARKCWDRVIAIIPHKSFTFSKIWIMAAQFEIRNNEESGLAVARKLLGKAIGLTSNTTLKNKIFKFYIELEIKLNEWQRVRSLYSKWIEVALMIDSENPESHSALKVLKDFVQKELEFAELDRCIALYEMALNTHTQSTEKLAQFTPYDELLTSYIDLLKDEFLYDRARDVFRRQISEKSSPSLWIEFANFESSILSPAQLESLENSDTVEFGLEDHQKSQTRKIFTEAANHFKGLNEGANCSTVLEAWKRYEEAHGDPESVETVQKRFPTAVTKRRPTEHGEEAYVEWVFPQEAPNINKFLANAKKWASKADSDGS</sequence>
<evidence type="ECO:0000256" key="2">
    <source>
        <dbReference type="ARBA" id="ARBA00006278"/>
    </source>
</evidence>
<keyword evidence="7 18" id="KW-0812">Transmembrane</keyword>
<dbReference type="EMBL" id="CP076662">
    <property type="protein sequence ID" value="QWU87259.1"/>
    <property type="molecule type" value="Genomic_DNA"/>
</dbReference>
<organism evidence="21 22">
    <name type="scientific">Candidozyma haemuli</name>
    <dbReference type="NCBI Taxonomy" id="45357"/>
    <lineage>
        <taxon>Eukaryota</taxon>
        <taxon>Fungi</taxon>
        <taxon>Dikarya</taxon>
        <taxon>Ascomycota</taxon>
        <taxon>Saccharomycotina</taxon>
        <taxon>Pichiomycetes</taxon>
        <taxon>Metschnikowiaceae</taxon>
        <taxon>Candidozyma</taxon>
    </lineage>
</organism>
<dbReference type="InterPro" id="IPR013112">
    <property type="entry name" value="FAD-bd_8"/>
</dbReference>